<feature type="signal peptide" evidence="2">
    <location>
        <begin position="1"/>
        <end position="21"/>
    </location>
</feature>
<feature type="chain" id="PRO_5012982646" evidence="2">
    <location>
        <begin position="22"/>
        <end position="138"/>
    </location>
</feature>
<dbReference type="CDD" id="cd23992">
    <property type="entry name" value="PBP_GOBP"/>
    <property type="match status" value="1"/>
</dbReference>
<sequence length="138" mass="15400">MTKICVIVFFVTVLLVLETQTADSGITTRNKNVEPFMSECICASGANPDEAYSWFTRRTFFPSSCFKCFLKCMARKMGLLKPDGSFDLDAVSRVFDSTISREKIAPCITAQDANLDLCDKGYQIPHCIYQIINANATN</sequence>
<name>A0A1Y1N7K6_PHOPY</name>
<dbReference type="PANTHER" id="PTHR11857">
    <property type="entry name" value="ODORANT BINDING PROTEIN-RELATED"/>
    <property type="match status" value="1"/>
</dbReference>
<evidence type="ECO:0000256" key="1">
    <source>
        <dbReference type="ARBA" id="ARBA00022729"/>
    </source>
</evidence>
<reference evidence="3" key="1">
    <citation type="journal article" date="2016" name="Sci. Rep.">
        <title>Molecular characterization of firefly nuptial gifts: a multi-omics approach sheds light on postcopulatory sexual selection.</title>
        <authorList>
            <person name="Al-Wathiqui N."/>
            <person name="Fallon T.R."/>
            <person name="South A."/>
            <person name="Weng J.K."/>
            <person name="Lewis S.M."/>
        </authorList>
    </citation>
    <scope>NUCLEOTIDE SEQUENCE</scope>
</reference>
<dbReference type="GO" id="GO:0005615">
    <property type="term" value="C:extracellular space"/>
    <property type="evidence" value="ECO:0007669"/>
    <property type="project" value="TreeGrafter"/>
</dbReference>
<dbReference type="SMART" id="SM00708">
    <property type="entry name" value="PhBP"/>
    <property type="match status" value="1"/>
</dbReference>
<dbReference type="Gene3D" id="1.10.238.20">
    <property type="entry name" value="Pheromone/general odorant binding protein domain"/>
    <property type="match status" value="1"/>
</dbReference>
<dbReference type="GO" id="GO:0007608">
    <property type="term" value="P:sensory perception of smell"/>
    <property type="evidence" value="ECO:0007669"/>
    <property type="project" value="TreeGrafter"/>
</dbReference>
<accession>A0A1Y1N7K6</accession>
<protein>
    <submittedName>
        <fullName evidence="3">Uncharacterized protein</fullName>
    </submittedName>
</protein>
<dbReference type="AlphaFoldDB" id="A0A1Y1N7K6"/>
<dbReference type="EMBL" id="GEZM01010744">
    <property type="protein sequence ID" value="JAV93861.1"/>
    <property type="molecule type" value="Transcribed_RNA"/>
</dbReference>
<keyword evidence="1 2" id="KW-0732">Signal</keyword>
<dbReference type="InterPro" id="IPR006170">
    <property type="entry name" value="PBP/GOBP"/>
</dbReference>
<organism evidence="3">
    <name type="scientific">Photinus pyralis</name>
    <name type="common">Common eastern firefly</name>
    <name type="synonym">Lampyris pyralis</name>
    <dbReference type="NCBI Taxonomy" id="7054"/>
    <lineage>
        <taxon>Eukaryota</taxon>
        <taxon>Metazoa</taxon>
        <taxon>Ecdysozoa</taxon>
        <taxon>Arthropoda</taxon>
        <taxon>Hexapoda</taxon>
        <taxon>Insecta</taxon>
        <taxon>Pterygota</taxon>
        <taxon>Neoptera</taxon>
        <taxon>Endopterygota</taxon>
        <taxon>Coleoptera</taxon>
        <taxon>Polyphaga</taxon>
        <taxon>Elateriformia</taxon>
        <taxon>Elateroidea</taxon>
        <taxon>Lampyridae</taxon>
        <taxon>Lampyrinae</taxon>
        <taxon>Photinus</taxon>
    </lineage>
</organism>
<dbReference type="Pfam" id="PF01395">
    <property type="entry name" value="PBP_GOBP"/>
    <property type="match status" value="1"/>
</dbReference>
<proteinExistence type="predicted"/>
<evidence type="ECO:0000313" key="3">
    <source>
        <dbReference type="EMBL" id="JAV93861.1"/>
    </source>
</evidence>
<evidence type="ECO:0000256" key="2">
    <source>
        <dbReference type="SAM" id="SignalP"/>
    </source>
</evidence>
<dbReference type="SUPFAM" id="SSF47565">
    <property type="entry name" value="Insect pheromone/odorant-binding proteins"/>
    <property type="match status" value="1"/>
</dbReference>
<dbReference type="InterPro" id="IPR036728">
    <property type="entry name" value="PBP_GOBP_sf"/>
</dbReference>
<dbReference type="GO" id="GO:0005549">
    <property type="term" value="F:odorant binding"/>
    <property type="evidence" value="ECO:0007669"/>
    <property type="project" value="InterPro"/>
</dbReference>